<proteinExistence type="inferred from homology"/>
<dbReference type="FunFam" id="2.60.40.790:FF:000022">
    <property type="entry name" value="Protein SHQ1 homolog"/>
    <property type="match status" value="1"/>
</dbReference>
<reference evidence="11" key="2">
    <citation type="submission" date="2025-08" db="UniProtKB">
        <authorList>
            <consortium name="Ensembl"/>
        </authorList>
    </citation>
    <scope>IDENTIFICATION</scope>
</reference>
<dbReference type="Gene3D" id="2.60.40.790">
    <property type="match status" value="1"/>
</dbReference>
<dbReference type="GO" id="GO:1904263">
    <property type="term" value="P:positive regulation of TORC1 signaling"/>
    <property type="evidence" value="ECO:0007669"/>
    <property type="project" value="Ensembl"/>
</dbReference>
<keyword evidence="12" id="KW-1185">Reference proteome</keyword>
<evidence type="ECO:0000256" key="8">
    <source>
        <dbReference type="ARBA" id="ARBA00062064"/>
    </source>
</evidence>
<evidence type="ECO:0000256" key="2">
    <source>
        <dbReference type="ARBA" id="ARBA00004642"/>
    </source>
</evidence>
<dbReference type="GO" id="GO:0000493">
    <property type="term" value="P:box H/ACA snoRNP assembly"/>
    <property type="evidence" value="ECO:0007669"/>
    <property type="project" value="InterPro"/>
</dbReference>
<dbReference type="GO" id="GO:0005829">
    <property type="term" value="C:cytosol"/>
    <property type="evidence" value="ECO:0007669"/>
    <property type="project" value="UniProtKB-SubCell"/>
</dbReference>
<accession>A0A8C9KYL3</accession>
<reference evidence="11" key="3">
    <citation type="submission" date="2025-09" db="UniProtKB">
        <authorList>
            <consortium name="Ensembl"/>
        </authorList>
    </citation>
    <scope>IDENTIFICATION</scope>
</reference>
<dbReference type="Proteomes" id="UP000694554">
    <property type="component" value="Chromosome 11"/>
</dbReference>
<keyword evidence="5" id="KW-0963">Cytoplasm</keyword>
<name>A0A8C9KYL3_PHOSS</name>
<dbReference type="GO" id="GO:0005654">
    <property type="term" value="C:nucleoplasm"/>
    <property type="evidence" value="ECO:0007669"/>
    <property type="project" value="UniProtKB-SubCell"/>
</dbReference>
<evidence type="ECO:0000256" key="6">
    <source>
        <dbReference type="ARBA" id="ARBA00023242"/>
    </source>
</evidence>
<comment type="function">
    <text evidence="7">Required for the quantitative accumulation of H/ACA ribonucleoproteins (RNPs), including telomerase, probably through the stabilization of DKC1, from the time of its synthesis until its association with NOP10, NHP2, and NAF1 at the nascent H/ACA RNA.</text>
</comment>
<dbReference type="InterPro" id="IPR048696">
    <property type="entry name" value="SHQ1-like_CS"/>
</dbReference>
<dbReference type="InterPro" id="IPR007009">
    <property type="entry name" value="Shq1_C"/>
</dbReference>
<dbReference type="GO" id="GO:0060765">
    <property type="term" value="P:regulation of androgen receptor signaling pathway"/>
    <property type="evidence" value="ECO:0007669"/>
    <property type="project" value="Ensembl"/>
</dbReference>
<evidence type="ECO:0000256" key="1">
    <source>
        <dbReference type="ARBA" id="ARBA00004514"/>
    </source>
</evidence>
<dbReference type="Pfam" id="PF21413">
    <property type="entry name" value="SHQ1-like_CS"/>
    <property type="match status" value="1"/>
</dbReference>
<organism evidence="11 12">
    <name type="scientific">Phocoena sinus</name>
    <name type="common">Vaquita</name>
    <dbReference type="NCBI Taxonomy" id="42100"/>
    <lineage>
        <taxon>Eukaryota</taxon>
        <taxon>Metazoa</taxon>
        <taxon>Chordata</taxon>
        <taxon>Craniata</taxon>
        <taxon>Vertebrata</taxon>
        <taxon>Euteleostomi</taxon>
        <taxon>Mammalia</taxon>
        <taxon>Eutheria</taxon>
        <taxon>Laurasiatheria</taxon>
        <taxon>Artiodactyla</taxon>
        <taxon>Whippomorpha</taxon>
        <taxon>Cetacea</taxon>
        <taxon>Odontoceti</taxon>
        <taxon>Phocoenidae</taxon>
        <taxon>Phocoena</taxon>
    </lineage>
</organism>
<comment type="subcellular location">
    <subcellularLocation>
        <location evidence="1">Cytoplasm</location>
        <location evidence="1">Cytosol</location>
    </subcellularLocation>
    <subcellularLocation>
        <location evidence="2">Nucleus</location>
        <location evidence="2">Nucleoplasm</location>
    </subcellularLocation>
</comment>
<dbReference type="AlphaFoldDB" id="A0A8C9KYL3"/>
<evidence type="ECO:0000313" key="12">
    <source>
        <dbReference type="Proteomes" id="UP000694554"/>
    </source>
</evidence>
<evidence type="ECO:0000256" key="3">
    <source>
        <dbReference type="ARBA" id="ARBA00005607"/>
    </source>
</evidence>
<dbReference type="Pfam" id="PF04925">
    <property type="entry name" value="SHQ1"/>
    <property type="match status" value="1"/>
</dbReference>
<dbReference type="InterPro" id="IPR008978">
    <property type="entry name" value="HSP20-like_chaperone"/>
</dbReference>
<dbReference type="GO" id="GO:0051082">
    <property type="term" value="F:unfolded protein binding"/>
    <property type="evidence" value="ECO:0007669"/>
    <property type="project" value="TreeGrafter"/>
</dbReference>
<comment type="similarity">
    <text evidence="3">Belongs to the SHQ1 family.</text>
</comment>
<evidence type="ECO:0000256" key="7">
    <source>
        <dbReference type="ARBA" id="ARBA00056843"/>
    </source>
</evidence>
<dbReference type="PANTHER" id="PTHR12967">
    <property type="entry name" value="PROTEIN SHQ1 HOMOLOG"/>
    <property type="match status" value="1"/>
</dbReference>
<evidence type="ECO:0000313" key="11">
    <source>
        <dbReference type="Ensembl" id="ENSPSNP00000030490.1"/>
    </source>
</evidence>
<dbReference type="SUPFAM" id="SSF49764">
    <property type="entry name" value="HSP20-like chaperones"/>
    <property type="match status" value="1"/>
</dbReference>
<sequence length="585" mass="65635">MLTPAFDLSQDPDFLTVAIRVPYARVSEFDVYFEGVDFRFYAKPYFLRLTLPGRIVENGSEQGSYAADKGIFTIRLPKETPGQHFEGLNMLTALLAPRKSRTAKPLVEEIGASEVSEEGVEDDDEEFDWEIEQSPYEEVPESTLNPECHYGFGNLRSGVFQRLQDELSDVIDLKDPDSTPAAERRQKRLAAELAKFDPDHYLADFFEDEAVKQVLEYNPWWIDLYSKMMASLGKSQEQENLAALVSFSEEEKYQLRKFVNKSYLLDKRACRQVYYSLIDILLAYCYETRVTEGEKNVESAWNIRKLSPTLCWFETWTNVHEILVSFGRRVLCYPLYRHFKLVMQAYRDTIKVLQLGKSAVLKCLLDIHKIFQENDPAYILNDLYISDYCVWIQKAKSRKLAALAEALKKASPTKAQLGLELQELEAAAFLVQEEEAASKAGARCISGQQTPSSSSETSDSEESESSTSSETEDSDSEHEEPRGGEREAGPSLLGPFVEESGTALLPDHGGMCRSVVLPGSDDGQGQPLASPRAPGASEPLIQELGEQLETSVQISEPKGSAAGQRAEERQPADTQDLTPSGPIRY</sequence>
<dbReference type="GeneTree" id="ENSGT00390000007605"/>
<dbReference type="InterPro" id="IPR007052">
    <property type="entry name" value="CS_dom"/>
</dbReference>
<dbReference type="PANTHER" id="PTHR12967:SF0">
    <property type="entry name" value="PROTEIN SHQ1 HOMOLOG"/>
    <property type="match status" value="1"/>
</dbReference>
<feature type="domain" description="CS" evidence="10">
    <location>
        <begin position="1"/>
        <end position="89"/>
    </location>
</feature>
<reference evidence="11" key="1">
    <citation type="submission" date="2019-08" db="EMBL/GenBank/DDBJ databases">
        <title>Phocoena sinus (Vaquita) genome, mPhoSin1, primary haplotype.</title>
        <authorList>
            <person name="Morin P."/>
            <person name="Mountcastle J."/>
            <person name="Fungtammasan C."/>
            <person name="Rhie A."/>
            <person name="Rojas-Bracho L."/>
            <person name="Smith C.R."/>
            <person name="Taylor B.L."/>
            <person name="Gulland F.M.D."/>
            <person name="Musser W."/>
            <person name="Houck M."/>
            <person name="Haase B."/>
            <person name="Paez S."/>
            <person name="Howe K."/>
            <person name="Torrance J."/>
            <person name="Formenti G."/>
            <person name="Phillippy A."/>
            <person name="Ryder O."/>
            <person name="Jarvis E.D."/>
            <person name="Fedrigo O."/>
        </authorList>
    </citation>
    <scope>NUCLEOTIDE SEQUENCE [LARGE SCALE GENOMIC DNA]</scope>
</reference>
<feature type="compositionally biased region" description="Acidic residues" evidence="9">
    <location>
        <begin position="458"/>
        <end position="478"/>
    </location>
</feature>
<gene>
    <name evidence="11" type="primary">SHQ1</name>
</gene>
<keyword evidence="6" id="KW-0539">Nucleus</keyword>
<protein>
    <recommendedName>
        <fullName evidence="4">Protein SHQ1 homolog</fullName>
    </recommendedName>
</protein>
<dbReference type="Ensembl" id="ENSPSNT00000034209.1">
    <property type="protein sequence ID" value="ENSPSNP00000030490.1"/>
    <property type="gene ID" value="ENSPSNG00000022028.1"/>
</dbReference>
<evidence type="ECO:0000256" key="5">
    <source>
        <dbReference type="ARBA" id="ARBA00022490"/>
    </source>
</evidence>
<dbReference type="InterPro" id="IPR039742">
    <property type="entry name" value="Shq1"/>
</dbReference>
<evidence type="ECO:0000259" key="10">
    <source>
        <dbReference type="PROSITE" id="PS51203"/>
    </source>
</evidence>
<dbReference type="PROSITE" id="PS51203">
    <property type="entry name" value="CS"/>
    <property type="match status" value="1"/>
</dbReference>
<evidence type="ECO:0000256" key="9">
    <source>
        <dbReference type="SAM" id="MobiDB-lite"/>
    </source>
</evidence>
<feature type="region of interest" description="Disordered" evidence="9">
    <location>
        <begin position="441"/>
        <end position="585"/>
    </location>
</feature>
<evidence type="ECO:0000256" key="4">
    <source>
        <dbReference type="ARBA" id="ARBA00013750"/>
    </source>
</evidence>
<comment type="subunit">
    <text evidence="8">Directly interacts with DKC1 alone, but not in the context of the core trimer composed of DKC1, NOP10 and NHP2, nor in the presence of NAF1. Does not interact with NAF1.</text>
</comment>
<feature type="compositionally biased region" description="Basic and acidic residues" evidence="9">
    <location>
        <begin position="479"/>
        <end position="488"/>
    </location>
</feature>